<sequence length="289" mass="32275">MRMSPNILWQPSTTQKCFLTAACFVLIDLIARLHYVTGFAYEFNSLYTLPLLVSAWCLGNIACVCTTVFCLAEWAYTDIRLDGGQSGLLPLVCNTTTRAVTIGCVIVLMKRLRRALQQEWDNSRQDLLSGLWNRRYFLELGATILTFAKRHDLPVTMAFMDLDRFKEVNDTLGHAVGDDLLRTVAAAMRAHFRYEDLLARLGGDEFAAIMPGMTAQDAQTRLESLRDKIREAMDQRRWPVTLSIGAVSFVVVEGGIEDMVSAADAVMYEAKAAGRDRLVLHTYPPAPAA</sequence>
<dbReference type="GO" id="GO:0005886">
    <property type="term" value="C:plasma membrane"/>
    <property type="evidence" value="ECO:0007669"/>
    <property type="project" value="TreeGrafter"/>
</dbReference>
<feature type="transmembrane region" description="Helical" evidence="3">
    <location>
        <begin position="88"/>
        <end position="109"/>
    </location>
</feature>
<dbReference type="InterPro" id="IPR050469">
    <property type="entry name" value="Diguanylate_Cyclase"/>
</dbReference>
<keyword evidence="3" id="KW-0812">Transmembrane</keyword>
<name>C4XIN7_SOLM1</name>
<comment type="catalytic activity">
    <reaction evidence="2">
        <text>2 GTP = 3',3'-c-di-GMP + 2 diphosphate</text>
        <dbReference type="Rhea" id="RHEA:24898"/>
        <dbReference type="ChEBI" id="CHEBI:33019"/>
        <dbReference type="ChEBI" id="CHEBI:37565"/>
        <dbReference type="ChEBI" id="CHEBI:58805"/>
        <dbReference type="EC" id="2.7.7.65"/>
    </reaction>
</comment>
<evidence type="ECO:0000313" key="5">
    <source>
        <dbReference type="EMBL" id="BAH76605.1"/>
    </source>
</evidence>
<evidence type="ECO:0000256" key="1">
    <source>
        <dbReference type="ARBA" id="ARBA00012528"/>
    </source>
</evidence>
<dbReference type="KEGG" id="dma:DMR_31140"/>
<dbReference type="HOGENOM" id="CLU_000445_11_1_7"/>
<dbReference type="NCBIfam" id="TIGR00254">
    <property type="entry name" value="GGDEF"/>
    <property type="match status" value="1"/>
</dbReference>
<feature type="domain" description="GGDEF" evidence="4">
    <location>
        <begin position="153"/>
        <end position="283"/>
    </location>
</feature>
<dbReference type="Gene3D" id="3.30.70.270">
    <property type="match status" value="1"/>
</dbReference>
<evidence type="ECO:0000259" key="4">
    <source>
        <dbReference type="PROSITE" id="PS50887"/>
    </source>
</evidence>
<dbReference type="GO" id="GO:0052621">
    <property type="term" value="F:diguanylate cyclase activity"/>
    <property type="evidence" value="ECO:0007669"/>
    <property type="project" value="UniProtKB-EC"/>
</dbReference>
<dbReference type="InterPro" id="IPR029787">
    <property type="entry name" value="Nucleotide_cyclase"/>
</dbReference>
<keyword evidence="3" id="KW-0472">Membrane</keyword>
<keyword evidence="6" id="KW-1185">Reference proteome</keyword>
<evidence type="ECO:0000256" key="2">
    <source>
        <dbReference type="ARBA" id="ARBA00034247"/>
    </source>
</evidence>
<dbReference type="EMBL" id="AP010904">
    <property type="protein sequence ID" value="BAH76605.1"/>
    <property type="molecule type" value="Genomic_DNA"/>
</dbReference>
<keyword evidence="3" id="KW-1133">Transmembrane helix</keyword>
<dbReference type="EC" id="2.7.7.65" evidence="1"/>
<gene>
    <name evidence="5" type="ordered locus">DMR_31140</name>
</gene>
<dbReference type="PROSITE" id="PS50887">
    <property type="entry name" value="GGDEF"/>
    <property type="match status" value="1"/>
</dbReference>
<dbReference type="Pfam" id="PF00990">
    <property type="entry name" value="GGDEF"/>
    <property type="match status" value="1"/>
</dbReference>
<organism evidence="5 6">
    <name type="scientific">Solidesulfovibrio magneticus (strain ATCC 700980 / DSM 13731 / RS-1)</name>
    <name type="common">Desulfovibrio magneticus</name>
    <dbReference type="NCBI Taxonomy" id="573370"/>
    <lineage>
        <taxon>Bacteria</taxon>
        <taxon>Pseudomonadati</taxon>
        <taxon>Thermodesulfobacteriota</taxon>
        <taxon>Desulfovibrionia</taxon>
        <taxon>Desulfovibrionales</taxon>
        <taxon>Desulfovibrionaceae</taxon>
        <taxon>Solidesulfovibrio</taxon>
    </lineage>
</organism>
<dbReference type="eggNOG" id="COG2199">
    <property type="taxonomic scope" value="Bacteria"/>
</dbReference>
<dbReference type="FunFam" id="3.30.70.270:FF:000001">
    <property type="entry name" value="Diguanylate cyclase domain protein"/>
    <property type="match status" value="1"/>
</dbReference>
<dbReference type="InterPro" id="IPR043128">
    <property type="entry name" value="Rev_trsase/Diguanyl_cyclase"/>
</dbReference>
<evidence type="ECO:0000256" key="3">
    <source>
        <dbReference type="SAM" id="Phobius"/>
    </source>
</evidence>
<dbReference type="Proteomes" id="UP000009071">
    <property type="component" value="Chromosome"/>
</dbReference>
<dbReference type="GO" id="GO:1902201">
    <property type="term" value="P:negative regulation of bacterial-type flagellum-dependent cell motility"/>
    <property type="evidence" value="ECO:0007669"/>
    <property type="project" value="TreeGrafter"/>
</dbReference>
<evidence type="ECO:0000313" key="6">
    <source>
        <dbReference type="Proteomes" id="UP000009071"/>
    </source>
</evidence>
<reference evidence="5 6" key="1">
    <citation type="journal article" date="2009" name="Genome Res.">
        <title>Whole genome sequence of Desulfovibrio magneticus strain RS-1 revealed common gene clusters in magnetotactic bacteria.</title>
        <authorList>
            <person name="Nakazawa H."/>
            <person name="Arakaki A."/>
            <person name="Narita-Yamada S."/>
            <person name="Yashiro I."/>
            <person name="Jinno K."/>
            <person name="Aoki N."/>
            <person name="Tsuruyama A."/>
            <person name="Okamura Y."/>
            <person name="Tanikawa S."/>
            <person name="Fujita N."/>
            <person name="Takeyama H."/>
            <person name="Matsunaga T."/>
        </authorList>
    </citation>
    <scope>NUCLEOTIDE SEQUENCE [LARGE SCALE GENOMIC DNA]</scope>
    <source>
        <strain evidence="6">ATCC 700980 / DSM 13731 / RS-1</strain>
    </source>
</reference>
<dbReference type="PANTHER" id="PTHR45138:SF9">
    <property type="entry name" value="DIGUANYLATE CYCLASE DGCM-RELATED"/>
    <property type="match status" value="1"/>
</dbReference>
<dbReference type="InterPro" id="IPR000160">
    <property type="entry name" value="GGDEF_dom"/>
</dbReference>
<dbReference type="CDD" id="cd01949">
    <property type="entry name" value="GGDEF"/>
    <property type="match status" value="1"/>
</dbReference>
<accession>C4XIN7</accession>
<dbReference type="AlphaFoldDB" id="C4XIN7"/>
<proteinExistence type="predicted"/>
<dbReference type="GO" id="GO:0043709">
    <property type="term" value="P:cell adhesion involved in single-species biofilm formation"/>
    <property type="evidence" value="ECO:0007669"/>
    <property type="project" value="TreeGrafter"/>
</dbReference>
<feature type="transmembrane region" description="Helical" evidence="3">
    <location>
        <begin position="48"/>
        <end position="76"/>
    </location>
</feature>
<dbReference type="SMART" id="SM00267">
    <property type="entry name" value="GGDEF"/>
    <property type="match status" value="1"/>
</dbReference>
<dbReference type="PANTHER" id="PTHR45138">
    <property type="entry name" value="REGULATORY COMPONENTS OF SENSORY TRANSDUCTION SYSTEM"/>
    <property type="match status" value="1"/>
</dbReference>
<dbReference type="SUPFAM" id="SSF55073">
    <property type="entry name" value="Nucleotide cyclase"/>
    <property type="match status" value="1"/>
</dbReference>
<dbReference type="STRING" id="573370.DMR_31140"/>
<protein>
    <recommendedName>
        <fullName evidence="1">diguanylate cyclase</fullName>
        <ecNumber evidence="1">2.7.7.65</ecNumber>
    </recommendedName>
</protein>